<comment type="similarity">
    <text evidence="9">Belongs to the GSP H family.</text>
</comment>
<keyword evidence="13" id="KW-1185">Reference proteome</keyword>
<dbReference type="NCBIfam" id="TIGR02532">
    <property type="entry name" value="IV_pilin_GFxxxE"/>
    <property type="match status" value="1"/>
</dbReference>
<dbReference type="GO" id="GO:0015628">
    <property type="term" value="P:protein secretion by the type II secretion system"/>
    <property type="evidence" value="ECO:0007669"/>
    <property type="project" value="InterPro"/>
</dbReference>
<keyword evidence="5" id="KW-0997">Cell inner membrane</keyword>
<dbReference type="AlphaFoldDB" id="A0A1G9EVP0"/>
<proteinExistence type="inferred from homology"/>
<dbReference type="Pfam" id="PF12019">
    <property type="entry name" value="GspH"/>
    <property type="match status" value="1"/>
</dbReference>
<keyword evidence="3" id="KW-1003">Cell membrane</keyword>
<evidence type="ECO:0000256" key="1">
    <source>
        <dbReference type="ARBA" id="ARBA00004377"/>
    </source>
</evidence>
<dbReference type="GO" id="GO:0015627">
    <property type="term" value="C:type II protein secretion system complex"/>
    <property type="evidence" value="ECO:0007669"/>
    <property type="project" value="InterPro"/>
</dbReference>
<keyword evidence="4" id="KW-0488">Methylation</keyword>
<dbReference type="PROSITE" id="PS00409">
    <property type="entry name" value="PROKAR_NTER_METHYL"/>
    <property type="match status" value="1"/>
</dbReference>
<feature type="domain" description="General secretion pathway GspH" evidence="11">
    <location>
        <begin position="42"/>
        <end position="154"/>
    </location>
</feature>
<evidence type="ECO:0000259" key="11">
    <source>
        <dbReference type="Pfam" id="PF12019"/>
    </source>
</evidence>
<evidence type="ECO:0000256" key="6">
    <source>
        <dbReference type="ARBA" id="ARBA00022692"/>
    </source>
</evidence>
<evidence type="ECO:0000256" key="7">
    <source>
        <dbReference type="ARBA" id="ARBA00022989"/>
    </source>
</evidence>
<dbReference type="RefSeq" id="WP_091517048.1">
    <property type="nucleotide sequence ID" value="NZ_FNFH01000009.1"/>
</dbReference>
<evidence type="ECO:0000256" key="5">
    <source>
        <dbReference type="ARBA" id="ARBA00022519"/>
    </source>
</evidence>
<evidence type="ECO:0000256" key="9">
    <source>
        <dbReference type="ARBA" id="ARBA00025772"/>
    </source>
</evidence>
<protein>
    <recommendedName>
        <fullName evidence="2">Type II secretion system protein H</fullName>
    </recommendedName>
    <alternativeName>
        <fullName evidence="10">General secretion pathway protein H</fullName>
    </alternativeName>
</protein>
<reference evidence="13" key="1">
    <citation type="submission" date="2016-10" db="EMBL/GenBank/DDBJ databases">
        <authorList>
            <person name="Varghese N."/>
            <person name="Submissions S."/>
        </authorList>
    </citation>
    <scope>NUCLEOTIDE SEQUENCE [LARGE SCALE GENOMIC DNA]</scope>
    <source>
        <strain evidence="13">CGMCC 1.10658</strain>
    </source>
</reference>
<dbReference type="InterPro" id="IPR022346">
    <property type="entry name" value="T2SS_GspH"/>
</dbReference>
<evidence type="ECO:0000256" key="10">
    <source>
        <dbReference type="ARBA" id="ARBA00030775"/>
    </source>
</evidence>
<evidence type="ECO:0000256" key="3">
    <source>
        <dbReference type="ARBA" id="ARBA00022475"/>
    </source>
</evidence>
<dbReference type="OrthoDB" id="5732776at2"/>
<dbReference type="GO" id="GO:0005886">
    <property type="term" value="C:plasma membrane"/>
    <property type="evidence" value="ECO:0007669"/>
    <property type="project" value="UniProtKB-SubCell"/>
</dbReference>
<dbReference type="Proteomes" id="UP000199305">
    <property type="component" value="Unassembled WGS sequence"/>
</dbReference>
<evidence type="ECO:0000256" key="4">
    <source>
        <dbReference type="ARBA" id="ARBA00022481"/>
    </source>
</evidence>
<dbReference type="SUPFAM" id="SSF54523">
    <property type="entry name" value="Pili subunits"/>
    <property type="match status" value="1"/>
</dbReference>
<sequence>MLQRGITLLELLVTLAILSILLALGAPGFSRQVQQTRVSATTEELQSAIQLARATALSRNQRVTLRSRGSWEAGWEAFADINSNGLRDGAELLIFSGPALESVSISWNDPAGSYVSFIGTGVSRRVNGALQMGTFRICPTEGTGGRALTLAPSGRLRSSRLDDC</sequence>
<dbReference type="Pfam" id="PF07963">
    <property type="entry name" value="N_methyl"/>
    <property type="match status" value="1"/>
</dbReference>
<evidence type="ECO:0000256" key="8">
    <source>
        <dbReference type="ARBA" id="ARBA00023136"/>
    </source>
</evidence>
<evidence type="ECO:0000313" key="13">
    <source>
        <dbReference type="Proteomes" id="UP000199305"/>
    </source>
</evidence>
<keyword evidence="6" id="KW-0812">Transmembrane</keyword>
<dbReference type="EMBL" id="FNFH01000009">
    <property type="protein sequence ID" value="SDK80209.1"/>
    <property type="molecule type" value="Genomic_DNA"/>
</dbReference>
<name>A0A1G9EVP0_9GAMM</name>
<gene>
    <name evidence="12" type="ORF">SAMN05216212_3253</name>
</gene>
<dbReference type="InterPro" id="IPR012902">
    <property type="entry name" value="N_methyl_site"/>
</dbReference>
<accession>A0A1G9EVP0</accession>
<dbReference type="Gene3D" id="3.55.40.10">
    <property type="entry name" value="minor pseudopilin epsh domain"/>
    <property type="match status" value="1"/>
</dbReference>
<evidence type="ECO:0000256" key="2">
    <source>
        <dbReference type="ARBA" id="ARBA00021549"/>
    </source>
</evidence>
<dbReference type="STRING" id="658219.SAMN05216212_3253"/>
<dbReference type="InterPro" id="IPR045584">
    <property type="entry name" value="Pilin-like"/>
</dbReference>
<evidence type="ECO:0000313" key="12">
    <source>
        <dbReference type="EMBL" id="SDK80209.1"/>
    </source>
</evidence>
<keyword evidence="7" id="KW-1133">Transmembrane helix</keyword>
<keyword evidence="8" id="KW-0472">Membrane</keyword>
<organism evidence="12 13">
    <name type="scientific">Microbulbifer yueqingensis</name>
    <dbReference type="NCBI Taxonomy" id="658219"/>
    <lineage>
        <taxon>Bacteria</taxon>
        <taxon>Pseudomonadati</taxon>
        <taxon>Pseudomonadota</taxon>
        <taxon>Gammaproteobacteria</taxon>
        <taxon>Cellvibrionales</taxon>
        <taxon>Microbulbiferaceae</taxon>
        <taxon>Microbulbifer</taxon>
    </lineage>
</organism>
<comment type="subcellular location">
    <subcellularLocation>
        <location evidence="1">Cell inner membrane</location>
        <topology evidence="1">Single-pass membrane protein</topology>
    </subcellularLocation>
</comment>